<feature type="domain" description="ISXO2-like transposase" evidence="1">
    <location>
        <begin position="218"/>
        <end position="360"/>
    </location>
</feature>
<evidence type="ECO:0000259" key="1">
    <source>
        <dbReference type="SMART" id="SM01126"/>
    </source>
</evidence>
<dbReference type="NCBIfam" id="NF033547">
    <property type="entry name" value="transpos_IS1595"/>
    <property type="match status" value="1"/>
</dbReference>
<dbReference type="EMBL" id="BARW01000990">
    <property type="protein sequence ID" value="GAI71531.1"/>
    <property type="molecule type" value="Genomic_DNA"/>
</dbReference>
<evidence type="ECO:0000313" key="2">
    <source>
        <dbReference type="EMBL" id="GAI71531.1"/>
    </source>
</evidence>
<dbReference type="InterPro" id="IPR024445">
    <property type="entry name" value="Tnp_ISXO2-like"/>
</dbReference>
<dbReference type="Pfam" id="PF12686">
    <property type="entry name" value="DUF3800"/>
    <property type="match status" value="1"/>
</dbReference>
<name>X1RXB2_9ZZZZ</name>
<accession>X1RXB2</accession>
<sequence>MKYRLYVDEVGNPDLKSSEHEDHRFLCLTRVIFELDYVSKVLFPELEKLKKDFFESHPDDPIIFHRKEILKKKPPFSVLKDPKVEQRFNNALIDKLKTWDYKVISVIIDKKEHDERYSTWKYDPYHYCQEILVERFRLFLDINQTKGDVMFESRGGKEDMRLKKSLVILFRAIWWIIAQKNGVSAKGVQKILGIGSYRTAWVWLHKFRRLMVVPGRDKLTGEVEIDETLVGGVKKGKRGRGAYGKSIVLIAVEIRGRATGRIRLHKIMDASMKEIKPFILENIEKGSKIITDGWASYKYLKDEGYGHQVEKPMSFEDEEILPNVHRISSLLKRWLIGTHQNYATTKNIEFYLDEYTFRYNRRTSKSRGLLFHRLMEQAVIHKPVPNCDISMKRLKSV</sequence>
<dbReference type="InterPro" id="IPR024524">
    <property type="entry name" value="DUF3800"/>
</dbReference>
<gene>
    <name evidence="2" type="ORF">S12H4_03503</name>
</gene>
<dbReference type="SMART" id="SM01126">
    <property type="entry name" value="DDE_Tnp_IS1595"/>
    <property type="match status" value="1"/>
</dbReference>
<dbReference type="AlphaFoldDB" id="X1RXB2"/>
<proteinExistence type="predicted"/>
<comment type="caution">
    <text evidence="2">The sequence shown here is derived from an EMBL/GenBank/DDBJ whole genome shotgun (WGS) entry which is preliminary data.</text>
</comment>
<organism evidence="2">
    <name type="scientific">marine sediment metagenome</name>
    <dbReference type="NCBI Taxonomy" id="412755"/>
    <lineage>
        <taxon>unclassified sequences</taxon>
        <taxon>metagenomes</taxon>
        <taxon>ecological metagenomes</taxon>
    </lineage>
</organism>
<protein>
    <recommendedName>
        <fullName evidence="1">ISXO2-like transposase domain-containing protein</fullName>
    </recommendedName>
</protein>
<reference evidence="2" key="1">
    <citation type="journal article" date="2014" name="Front. Microbiol.">
        <title>High frequency of phylogenetically diverse reductive dehalogenase-homologous genes in deep subseafloor sedimentary metagenomes.</title>
        <authorList>
            <person name="Kawai M."/>
            <person name="Futagami T."/>
            <person name="Toyoda A."/>
            <person name="Takaki Y."/>
            <person name="Nishi S."/>
            <person name="Hori S."/>
            <person name="Arai W."/>
            <person name="Tsubouchi T."/>
            <person name="Morono Y."/>
            <person name="Uchiyama I."/>
            <person name="Ito T."/>
            <person name="Fujiyama A."/>
            <person name="Inagaki F."/>
            <person name="Takami H."/>
        </authorList>
    </citation>
    <scope>NUCLEOTIDE SEQUENCE</scope>
    <source>
        <strain evidence="2">Expedition CK06-06</strain>
    </source>
</reference>
<dbReference type="Pfam" id="PF12762">
    <property type="entry name" value="DDE_Tnp_IS1595"/>
    <property type="match status" value="1"/>
</dbReference>